<accession>A0ACC3BEL0</accession>
<dbReference type="Proteomes" id="UP001177260">
    <property type="component" value="Unassembled WGS sequence"/>
</dbReference>
<dbReference type="EMBL" id="JAOPJF010000006">
    <property type="protein sequence ID" value="KAK1148843.1"/>
    <property type="molecule type" value="Genomic_DNA"/>
</dbReference>
<gene>
    <name evidence="1" type="ORF">N8T08_008728</name>
</gene>
<protein>
    <submittedName>
        <fullName evidence="1">Uncharacterized protein</fullName>
    </submittedName>
</protein>
<proteinExistence type="predicted"/>
<sequence length="158" mass="17126">MSISALVYVPGQNPHASLAGTAFASQPKRSNRLYRSGLDSATTGCSPSTCMASWEVAMLVALQQVLTQRQAACSDRHILHIFHQQERDQQDITPGLAPPLDLLTAVRPIPGTTPCLPAPTANEDKAVGKPRGTSQLPQHRGRMKPTFDAFRARRPCQS</sequence>
<organism evidence="1 2">
    <name type="scientific">Aspergillus melleus</name>
    <dbReference type="NCBI Taxonomy" id="138277"/>
    <lineage>
        <taxon>Eukaryota</taxon>
        <taxon>Fungi</taxon>
        <taxon>Dikarya</taxon>
        <taxon>Ascomycota</taxon>
        <taxon>Pezizomycotina</taxon>
        <taxon>Eurotiomycetes</taxon>
        <taxon>Eurotiomycetidae</taxon>
        <taxon>Eurotiales</taxon>
        <taxon>Aspergillaceae</taxon>
        <taxon>Aspergillus</taxon>
        <taxon>Aspergillus subgen. Circumdati</taxon>
    </lineage>
</organism>
<name>A0ACC3BEL0_9EURO</name>
<evidence type="ECO:0000313" key="1">
    <source>
        <dbReference type="EMBL" id="KAK1148843.1"/>
    </source>
</evidence>
<keyword evidence="2" id="KW-1185">Reference proteome</keyword>
<reference evidence="1 2" key="1">
    <citation type="journal article" date="2023" name="ACS Omega">
        <title>Identification of the Neoaspergillic Acid Biosynthesis Gene Cluster by Establishing an In Vitro CRISPR-Ribonucleoprotein Genetic System in Aspergillus melleus.</title>
        <authorList>
            <person name="Yuan B."/>
            <person name="Grau M.F."/>
            <person name="Murata R.M."/>
            <person name="Torok T."/>
            <person name="Venkateswaran K."/>
            <person name="Stajich J.E."/>
            <person name="Wang C.C.C."/>
        </authorList>
    </citation>
    <scope>NUCLEOTIDE SEQUENCE [LARGE SCALE GENOMIC DNA]</scope>
    <source>
        <strain evidence="1 2">IMV 1140</strain>
    </source>
</reference>
<evidence type="ECO:0000313" key="2">
    <source>
        <dbReference type="Proteomes" id="UP001177260"/>
    </source>
</evidence>
<comment type="caution">
    <text evidence="1">The sequence shown here is derived from an EMBL/GenBank/DDBJ whole genome shotgun (WGS) entry which is preliminary data.</text>
</comment>